<protein>
    <submittedName>
        <fullName evidence="1">Uncharacterized protein</fullName>
    </submittedName>
</protein>
<reference evidence="1" key="1">
    <citation type="submission" date="2016-03" db="EMBL/GenBank/DDBJ databases">
        <authorList>
            <person name="Ploux O."/>
        </authorList>
    </citation>
    <scope>NUCLEOTIDE SEQUENCE</scope>
    <source>
        <strain evidence="1">UC10</strain>
    </source>
</reference>
<dbReference type="EMBL" id="FLQS01000045">
    <property type="protein sequence ID" value="SBS77965.1"/>
    <property type="molecule type" value="Genomic_DNA"/>
</dbReference>
<gene>
    <name evidence="1" type="ORF">MHPYR_50132</name>
</gene>
<accession>A0A1Y5PGX8</accession>
<proteinExistence type="predicted"/>
<name>A0A1Y5PGX8_9MYCO</name>
<dbReference type="AlphaFoldDB" id="A0A1Y5PGX8"/>
<evidence type="ECO:0000313" key="1">
    <source>
        <dbReference type="EMBL" id="SBS77965.1"/>
    </source>
</evidence>
<sequence>MAFEYVNDAVENLIGWTAAEAKADAGAVLAVVDAPHTAQLTAALELSPGTEATVEETISQSLDQCRERH</sequence>
<organism evidence="1">
    <name type="scientific">uncultured Mycobacterium sp</name>
    <dbReference type="NCBI Taxonomy" id="171292"/>
    <lineage>
        <taxon>Bacteria</taxon>
        <taxon>Bacillati</taxon>
        <taxon>Actinomycetota</taxon>
        <taxon>Actinomycetes</taxon>
        <taxon>Mycobacteriales</taxon>
        <taxon>Mycobacteriaceae</taxon>
        <taxon>Mycobacterium</taxon>
        <taxon>environmental samples</taxon>
    </lineage>
</organism>